<dbReference type="SUPFAM" id="SSF52540">
    <property type="entry name" value="P-loop containing nucleoside triphosphate hydrolases"/>
    <property type="match status" value="2"/>
</dbReference>
<dbReference type="InterPro" id="IPR051309">
    <property type="entry name" value="ABCF_ATPase"/>
</dbReference>
<comment type="caution">
    <text evidence="5">The sequence shown here is derived from an EMBL/GenBank/DDBJ whole genome shotgun (WGS) entry which is preliminary data.</text>
</comment>
<dbReference type="PROSITE" id="PS50893">
    <property type="entry name" value="ABC_TRANSPORTER_2"/>
    <property type="match status" value="2"/>
</dbReference>
<dbReference type="EMBL" id="QGTQ01000001">
    <property type="protein sequence ID" value="PWW08306.1"/>
    <property type="molecule type" value="Genomic_DNA"/>
</dbReference>
<evidence type="ECO:0000313" key="5">
    <source>
        <dbReference type="EMBL" id="PWW08306.1"/>
    </source>
</evidence>
<evidence type="ECO:0000313" key="6">
    <source>
        <dbReference type="Proteomes" id="UP000246635"/>
    </source>
</evidence>
<sequence length="603" mass="68152">MHMTLISVRNLKKSFGDHTVLSGISFDIAEGERIGLVGMNGAGKTTLANLLFGGLQPDDGMIRAHRPNLNIGYLLQSTSYTVHTFAGMGAMSGNREGYSDTERFLELTSQLGLAKVRHWDENRFDGLSGGEKTKLAIADIWASKPDVLLLDEPTNHLDLQGVEWLIDELKSFEGTVIVISHDRHFLDRATKRTIEIDEGAVTSYPGNYTFYREEKARRYASQLHQYIEQTKYERKIQDEIARLKQWSDKAHREAGKVGKMAEMRAGVKEFYRSKAKKMDQQIKSRIHRLEKIDLEGVKKPKEEAEVRFGWDQPAKRGRRIVEALQLHKSFGERKLFDNSSFFVQRGERIGLLGPNGCGKTTLLRIMTGQETTDAGRMWISPAASIAYLTQDVSDLKPNQTVIAMIEDAFPSREQQSAVRTMLANMGLDESILRRSIGDLSLGERTRVKLARLIMQEHDVLILDEPTNHLDLPSREQLEQALIDYDGTLLVVSHDRYFVERICDKLLVFNNGTISKQESGLKEYTDKIAQRAAEDVKPTATAACSTSTTAMSKEERKEQLMLLDNQIAYVLGELAKHAQGDGRYEELDAEFRELAARKRGLQQT</sequence>
<keyword evidence="2" id="KW-0547">Nucleotide-binding</keyword>
<dbReference type="PANTHER" id="PTHR42855:SF2">
    <property type="entry name" value="DRUG RESISTANCE ABC TRANSPORTER,ATP-BINDING PROTEIN"/>
    <property type="match status" value="1"/>
</dbReference>
<dbReference type="InterPro" id="IPR027417">
    <property type="entry name" value="P-loop_NTPase"/>
</dbReference>
<evidence type="ECO:0000259" key="4">
    <source>
        <dbReference type="PROSITE" id="PS50893"/>
    </source>
</evidence>
<dbReference type="CDD" id="cd03221">
    <property type="entry name" value="ABCF_EF-3"/>
    <property type="match status" value="2"/>
</dbReference>
<keyword evidence="6" id="KW-1185">Reference proteome</keyword>
<dbReference type="PANTHER" id="PTHR42855">
    <property type="entry name" value="ABC TRANSPORTER ATP-BINDING SUBUNIT"/>
    <property type="match status" value="1"/>
</dbReference>
<dbReference type="SMART" id="SM00382">
    <property type="entry name" value="AAA"/>
    <property type="match status" value="2"/>
</dbReference>
<evidence type="ECO:0000256" key="1">
    <source>
        <dbReference type="ARBA" id="ARBA00022737"/>
    </source>
</evidence>
<proteinExistence type="predicted"/>
<dbReference type="InterPro" id="IPR003593">
    <property type="entry name" value="AAA+_ATPase"/>
</dbReference>
<dbReference type="FunFam" id="3.40.50.300:FF:000309">
    <property type="entry name" value="ABC transporter ATP-binding protein"/>
    <property type="match status" value="1"/>
</dbReference>
<name>A0A2V2Z200_9BACL</name>
<feature type="domain" description="ABC transporter" evidence="4">
    <location>
        <begin position="321"/>
        <end position="535"/>
    </location>
</feature>
<dbReference type="GO" id="GO:0016887">
    <property type="term" value="F:ATP hydrolysis activity"/>
    <property type="evidence" value="ECO:0007669"/>
    <property type="project" value="InterPro"/>
</dbReference>
<gene>
    <name evidence="5" type="ORF">DFQ01_10127</name>
</gene>
<dbReference type="InterPro" id="IPR017871">
    <property type="entry name" value="ABC_transporter-like_CS"/>
</dbReference>
<dbReference type="Pfam" id="PF12848">
    <property type="entry name" value="ABC_tran_Xtn"/>
    <property type="match status" value="1"/>
</dbReference>
<dbReference type="Gene3D" id="3.40.50.300">
    <property type="entry name" value="P-loop containing nucleotide triphosphate hydrolases"/>
    <property type="match status" value="2"/>
</dbReference>
<feature type="domain" description="ABC transporter" evidence="4">
    <location>
        <begin position="6"/>
        <end position="223"/>
    </location>
</feature>
<evidence type="ECO:0000256" key="2">
    <source>
        <dbReference type="ARBA" id="ARBA00022741"/>
    </source>
</evidence>
<dbReference type="NCBIfam" id="NF000355">
    <property type="entry name" value="ribo_prot_ABC_F"/>
    <property type="match status" value="1"/>
</dbReference>
<keyword evidence="1" id="KW-0677">Repeat</keyword>
<dbReference type="GO" id="GO:0005524">
    <property type="term" value="F:ATP binding"/>
    <property type="evidence" value="ECO:0007669"/>
    <property type="project" value="UniProtKB-KW"/>
</dbReference>
<dbReference type="FunFam" id="3.40.50.300:FF:000011">
    <property type="entry name" value="Putative ABC transporter ATP-binding component"/>
    <property type="match status" value="1"/>
</dbReference>
<dbReference type="InterPro" id="IPR032781">
    <property type="entry name" value="ABC_tran_Xtn"/>
</dbReference>
<dbReference type="AlphaFoldDB" id="A0A2V2Z200"/>
<dbReference type="Pfam" id="PF00005">
    <property type="entry name" value="ABC_tran"/>
    <property type="match status" value="2"/>
</dbReference>
<evidence type="ECO:0000256" key="3">
    <source>
        <dbReference type="ARBA" id="ARBA00022840"/>
    </source>
</evidence>
<dbReference type="Proteomes" id="UP000246635">
    <property type="component" value="Unassembled WGS sequence"/>
</dbReference>
<protein>
    <submittedName>
        <fullName evidence="5">Macrolide transport system ATP-binding/permease protein</fullName>
    </submittedName>
</protein>
<keyword evidence="3 5" id="KW-0067">ATP-binding</keyword>
<dbReference type="PROSITE" id="PS00211">
    <property type="entry name" value="ABC_TRANSPORTER_1"/>
    <property type="match status" value="2"/>
</dbReference>
<dbReference type="GO" id="GO:0003676">
    <property type="term" value="F:nucleic acid binding"/>
    <property type="evidence" value="ECO:0007669"/>
    <property type="project" value="UniProtKB-ARBA"/>
</dbReference>
<organism evidence="5 6">
    <name type="scientific">Paenibacillus cellulosilyticus</name>
    <dbReference type="NCBI Taxonomy" id="375489"/>
    <lineage>
        <taxon>Bacteria</taxon>
        <taxon>Bacillati</taxon>
        <taxon>Bacillota</taxon>
        <taxon>Bacilli</taxon>
        <taxon>Bacillales</taxon>
        <taxon>Paenibacillaceae</taxon>
        <taxon>Paenibacillus</taxon>
    </lineage>
</organism>
<reference evidence="5 6" key="1">
    <citation type="submission" date="2018-05" db="EMBL/GenBank/DDBJ databases">
        <title>Genomic Encyclopedia of Type Strains, Phase III (KMG-III): the genomes of soil and plant-associated and newly described type strains.</title>
        <authorList>
            <person name="Whitman W."/>
        </authorList>
    </citation>
    <scope>NUCLEOTIDE SEQUENCE [LARGE SCALE GENOMIC DNA]</scope>
    <source>
        <strain evidence="5 6">CECT 5696</strain>
    </source>
</reference>
<accession>A0A2V2Z200</accession>
<dbReference type="InterPro" id="IPR003439">
    <property type="entry name" value="ABC_transporter-like_ATP-bd"/>
</dbReference>